<dbReference type="Gene3D" id="1.20.5.1930">
    <property type="match status" value="1"/>
</dbReference>
<evidence type="ECO:0000256" key="6">
    <source>
        <dbReference type="ARBA" id="ARBA00022777"/>
    </source>
</evidence>
<dbReference type="EMBL" id="FNTX01000001">
    <property type="protein sequence ID" value="SEE09892.1"/>
    <property type="molecule type" value="Genomic_DNA"/>
</dbReference>
<evidence type="ECO:0000259" key="10">
    <source>
        <dbReference type="Pfam" id="PF07730"/>
    </source>
</evidence>
<dbReference type="PANTHER" id="PTHR24421">
    <property type="entry name" value="NITRATE/NITRITE SENSOR PROTEIN NARX-RELATED"/>
    <property type="match status" value="1"/>
</dbReference>
<dbReference type="InterPro" id="IPR011712">
    <property type="entry name" value="Sig_transdc_His_kin_sub3_dim/P"/>
</dbReference>
<dbReference type="EC" id="2.7.13.3" evidence="2"/>
<evidence type="ECO:0000256" key="3">
    <source>
        <dbReference type="ARBA" id="ARBA00022553"/>
    </source>
</evidence>
<dbReference type="PANTHER" id="PTHR24421:SF10">
    <property type="entry name" value="NITRATE_NITRITE SENSOR PROTEIN NARQ"/>
    <property type="match status" value="1"/>
</dbReference>
<dbReference type="Pfam" id="PF07730">
    <property type="entry name" value="HisKA_3"/>
    <property type="match status" value="1"/>
</dbReference>
<dbReference type="InterPro" id="IPR036890">
    <property type="entry name" value="HATPase_C_sf"/>
</dbReference>
<evidence type="ECO:0000313" key="12">
    <source>
        <dbReference type="Proteomes" id="UP000199220"/>
    </source>
</evidence>
<name>A0A1H5G2C5_9MICO</name>
<evidence type="ECO:0000256" key="9">
    <source>
        <dbReference type="SAM" id="Phobius"/>
    </source>
</evidence>
<dbReference type="GO" id="GO:0016020">
    <property type="term" value="C:membrane"/>
    <property type="evidence" value="ECO:0007669"/>
    <property type="project" value="InterPro"/>
</dbReference>
<organism evidence="11 12">
    <name type="scientific">Ruania alba</name>
    <dbReference type="NCBI Taxonomy" id="648782"/>
    <lineage>
        <taxon>Bacteria</taxon>
        <taxon>Bacillati</taxon>
        <taxon>Actinomycetota</taxon>
        <taxon>Actinomycetes</taxon>
        <taxon>Micrococcales</taxon>
        <taxon>Ruaniaceae</taxon>
        <taxon>Ruania</taxon>
    </lineage>
</organism>
<dbReference type="RefSeq" id="WP_089772366.1">
    <property type="nucleotide sequence ID" value="NZ_FNTX01000001.1"/>
</dbReference>
<evidence type="ECO:0000256" key="1">
    <source>
        <dbReference type="ARBA" id="ARBA00000085"/>
    </source>
</evidence>
<evidence type="ECO:0000256" key="4">
    <source>
        <dbReference type="ARBA" id="ARBA00022679"/>
    </source>
</evidence>
<dbReference type="InterPro" id="IPR050482">
    <property type="entry name" value="Sensor_HK_TwoCompSys"/>
</dbReference>
<keyword evidence="3" id="KW-0597">Phosphoprotein</keyword>
<evidence type="ECO:0000256" key="7">
    <source>
        <dbReference type="ARBA" id="ARBA00022840"/>
    </source>
</evidence>
<dbReference type="GO" id="GO:0005524">
    <property type="term" value="F:ATP binding"/>
    <property type="evidence" value="ECO:0007669"/>
    <property type="project" value="UniProtKB-KW"/>
</dbReference>
<dbReference type="OrthoDB" id="227596at2"/>
<evidence type="ECO:0000256" key="2">
    <source>
        <dbReference type="ARBA" id="ARBA00012438"/>
    </source>
</evidence>
<evidence type="ECO:0000256" key="5">
    <source>
        <dbReference type="ARBA" id="ARBA00022741"/>
    </source>
</evidence>
<comment type="catalytic activity">
    <reaction evidence="1">
        <text>ATP + protein L-histidine = ADP + protein N-phospho-L-histidine.</text>
        <dbReference type="EC" id="2.7.13.3"/>
    </reaction>
</comment>
<dbReference type="GO" id="GO:0000155">
    <property type="term" value="F:phosphorelay sensor kinase activity"/>
    <property type="evidence" value="ECO:0007669"/>
    <property type="project" value="InterPro"/>
</dbReference>
<keyword evidence="9" id="KW-1133">Transmembrane helix</keyword>
<dbReference type="STRING" id="648782.SAMN04488554_1521"/>
<proteinExistence type="predicted"/>
<accession>A0A1H5G2C5</accession>
<keyword evidence="7" id="KW-0067">ATP-binding</keyword>
<protein>
    <recommendedName>
        <fullName evidence="2">histidine kinase</fullName>
        <ecNumber evidence="2">2.7.13.3</ecNumber>
    </recommendedName>
</protein>
<feature type="domain" description="Signal transduction histidine kinase subgroup 3 dimerisation and phosphoacceptor" evidence="10">
    <location>
        <begin position="204"/>
        <end position="267"/>
    </location>
</feature>
<dbReference type="SUPFAM" id="SSF55874">
    <property type="entry name" value="ATPase domain of HSP90 chaperone/DNA topoisomerase II/histidine kinase"/>
    <property type="match status" value="1"/>
</dbReference>
<dbReference type="Gene3D" id="3.30.565.10">
    <property type="entry name" value="Histidine kinase-like ATPase, C-terminal domain"/>
    <property type="match status" value="1"/>
</dbReference>
<reference evidence="12" key="1">
    <citation type="submission" date="2016-10" db="EMBL/GenBank/DDBJ databases">
        <authorList>
            <person name="Varghese N."/>
            <person name="Submissions S."/>
        </authorList>
    </citation>
    <scope>NUCLEOTIDE SEQUENCE [LARGE SCALE GENOMIC DNA]</scope>
    <source>
        <strain evidence="12">DSM 21368</strain>
    </source>
</reference>
<dbReference type="Proteomes" id="UP000199220">
    <property type="component" value="Unassembled WGS sequence"/>
</dbReference>
<dbReference type="GO" id="GO:0046983">
    <property type="term" value="F:protein dimerization activity"/>
    <property type="evidence" value="ECO:0007669"/>
    <property type="project" value="InterPro"/>
</dbReference>
<sequence>MTRTFLLRGAWLMLGAAIGLAAALLAGTVVGTLARGAAADGLARPTVVGGVVGAVAVACCVGLLPGVREIQVTAARTLLRVPAPLVVPDPMLARHRWGTMGWTVVQTAAGLVSGFCVFGLIPGGFLTLLWTALGREHLLTTIGWNQPAWQLVLIGVALLIGAVVGVLACGWAAVRLAPLLLGPSATDRLALAESRLADERRHTALARELHDGIGHALSIISIQAAAAQRVAGTRPEQAGAALEVIAQTSRDAQDELDHLLGLLRDPDATPARGTTPTASEEGLSDLLAQHRDAGLAIEVHDTRGDLPQLVWRVTLDILAEALTNAHRHGAGPVVVTLEQSTDTLELHVANPIPDRRRITRTGRGITGMQERAALLDGVVTAGPSNHGATWEWLVVATLPVPPGPATRTERP</sequence>
<dbReference type="AlphaFoldDB" id="A0A1H5G2C5"/>
<feature type="transmembrane region" description="Helical" evidence="9">
    <location>
        <begin position="104"/>
        <end position="131"/>
    </location>
</feature>
<keyword evidence="9" id="KW-0472">Membrane</keyword>
<keyword evidence="12" id="KW-1185">Reference proteome</keyword>
<keyword evidence="9" id="KW-0812">Transmembrane</keyword>
<feature type="transmembrane region" description="Helical" evidence="9">
    <location>
        <begin position="46"/>
        <end position="67"/>
    </location>
</feature>
<feature type="transmembrane region" description="Helical" evidence="9">
    <location>
        <begin position="151"/>
        <end position="174"/>
    </location>
</feature>
<evidence type="ECO:0000313" key="11">
    <source>
        <dbReference type="EMBL" id="SEE09892.1"/>
    </source>
</evidence>
<keyword evidence="5" id="KW-0547">Nucleotide-binding</keyword>
<evidence type="ECO:0000256" key="8">
    <source>
        <dbReference type="ARBA" id="ARBA00023012"/>
    </source>
</evidence>
<keyword evidence="6 11" id="KW-0418">Kinase</keyword>
<gene>
    <name evidence="11" type="ORF">SAMN04488554_1521</name>
</gene>
<keyword evidence="8" id="KW-0902">Two-component regulatory system</keyword>
<keyword evidence="4" id="KW-0808">Transferase</keyword>